<feature type="domain" description="HTH merR-type" evidence="3">
    <location>
        <begin position="5"/>
        <end position="72"/>
    </location>
</feature>
<dbReference type="SMART" id="SM00422">
    <property type="entry name" value="HTH_MERR"/>
    <property type="match status" value="1"/>
</dbReference>
<dbReference type="Pfam" id="PF13411">
    <property type="entry name" value="MerR_1"/>
    <property type="match status" value="1"/>
</dbReference>
<dbReference type="Proteomes" id="UP000190460">
    <property type="component" value="Unassembled WGS sequence"/>
</dbReference>
<evidence type="ECO:0000313" key="5">
    <source>
        <dbReference type="Proteomes" id="UP000190460"/>
    </source>
</evidence>
<dbReference type="AlphaFoldDB" id="A0A1T4WER3"/>
<dbReference type="Gene3D" id="1.10.1660.10">
    <property type="match status" value="1"/>
</dbReference>
<name>A0A1T4WER3_9GAMM</name>
<dbReference type="CDD" id="cd04776">
    <property type="entry name" value="HTH_GnyR"/>
    <property type="match status" value="1"/>
</dbReference>
<keyword evidence="2" id="KW-0175">Coiled coil</keyword>
<dbReference type="RefSeq" id="WP_078922041.1">
    <property type="nucleotide sequence ID" value="NZ_FUYB01000005.1"/>
</dbReference>
<reference evidence="4 5" key="1">
    <citation type="submission" date="2017-02" db="EMBL/GenBank/DDBJ databases">
        <authorList>
            <person name="Peterson S.W."/>
        </authorList>
    </citation>
    <scope>NUCLEOTIDE SEQUENCE [LARGE SCALE GENOMIC DNA]</scope>
    <source>
        <strain evidence="4 5">ATCC 49788</strain>
    </source>
</reference>
<feature type="coiled-coil region" evidence="2">
    <location>
        <begin position="74"/>
        <end position="129"/>
    </location>
</feature>
<evidence type="ECO:0000259" key="3">
    <source>
        <dbReference type="PROSITE" id="PS50937"/>
    </source>
</evidence>
<dbReference type="PROSITE" id="PS50937">
    <property type="entry name" value="HTH_MERR_2"/>
    <property type="match status" value="1"/>
</dbReference>
<dbReference type="STRING" id="92487.SAMN02745130_01578"/>
<accession>A0A1T4WER3</accession>
<dbReference type="PANTHER" id="PTHR30204:SF58">
    <property type="entry name" value="HTH-TYPE TRANSCRIPTIONAL REGULATOR YFMP"/>
    <property type="match status" value="1"/>
</dbReference>
<gene>
    <name evidence="4" type="ORF">SAMN02745130_01578</name>
</gene>
<dbReference type="PANTHER" id="PTHR30204">
    <property type="entry name" value="REDOX-CYCLING DRUG-SENSING TRANSCRIPTIONAL ACTIVATOR SOXR"/>
    <property type="match status" value="1"/>
</dbReference>
<dbReference type="InterPro" id="IPR009061">
    <property type="entry name" value="DNA-bd_dom_put_sf"/>
</dbReference>
<organism evidence="4 5">
    <name type="scientific">Thiothrix eikelboomii</name>
    <dbReference type="NCBI Taxonomy" id="92487"/>
    <lineage>
        <taxon>Bacteria</taxon>
        <taxon>Pseudomonadati</taxon>
        <taxon>Pseudomonadota</taxon>
        <taxon>Gammaproteobacteria</taxon>
        <taxon>Thiotrichales</taxon>
        <taxon>Thiotrichaceae</taxon>
        <taxon>Thiothrix</taxon>
    </lineage>
</organism>
<dbReference type="InterPro" id="IPR047057">
    <property type="entry name" value="MerR_fam"/>
</dbReference>
<evidence type="ECO:0000256" key="2">
    <source>
        <dbReference type="SAM" id="Coils"/>
    </source>
</evidence>
<dbReference type="SUPFAM" id="SSF46955">
    <property type="entry name" value="Putative DNA-binding domain"/>
    <property type="match status" value="1"/>
</dbReference>
<dbReference type="GO" id="GO:0003700">
    <property type="term" value="F:DNA-binding transcription factor activity"/>
    <property type="evidence" value="ECO:0007669"/>
    <property type="project" value="InterPro"/>
</dbReference>
<keyword evidence="1 4" id="KW-0238">DNA-binding</keyword>
<keyword evidence="5" id="KW-1185">Reference proteome</keyword>
<sequence>MEQKTYTISDLAKEHEVTPRTIRLYEEIGIVAPQRDGNKRIYAERDRVRLRLAIRGKGLGMSLAEVKELIDMYDNTGRDEKKQLKRLLEKLQERRDILLTQRRDIELTLAEIDRIADKARSTLAELERAKVN</sequence>
<evidence type="ECO:0000313" key="4">
    <source>
        <dbReference type="EMBL" id="SKA75802.1"/>
    </source>
</evidence>
<dbReference type="InterPro" id="IPR000551">
    <property type="entry name" value="MerR-type_HTH_dom"/>
</dbReference>
<proteinExistence type="predicted"/>
<dbReference type="EMBL" id="FUYB01000005">
    <property type="protein sequence ID" value="SKA75802.1"/>
    <property type="molecule type" value="Genomic_DNA"/>
</dbReference>
<protein>
    <submittedName>
        <fullName evidence="4">DNA-binding transcriptional regulator, MerR family</fullName>
    </submittedName>
</protein>
<evidence type="ECO:0000256" key="1">
    <source>
        <dbReference type="ARBA" id="ARBA00023125"/>
    </source>
</evidence>
<dbReference type="OrthoDB" id="9803659at2"/>
<dbReference type="GO" id="GO:0003677">
    <property type="term" value="F:DNA binding"/>
    <property type="evidence" value="ECO:0007669"/>
    <property type="project" value="UniProtKB-KW"/>
</dbReference>